<name>A0ACC1QRM6_9HYPO</name>
<protein>
    <submittedName>
        <fullName evidence="1">Uncharacterized protein</fullName>
    </submittedName>
</protein>
<evidence type="ECO:0000313" key="1">
    <source>
        <dbReference type="EMBL" id="KAJ3490412.1"/>
    </source>
</evidence>
<dbReference type="EMBL" id="JANAKD010000690">
    <property type="protein sequence ID" value="KAJ3490412.1"/>
    <property type="molecule type" value="Genomic_DNA"/>
</dbReference>
<sequence length="316" mass="35261">MSTSSTPLGRKRALSNSLVEIIEGYSSTKKKKTAVTKAEGPQEEKRLRPFRRSQPKAFDAIWERATTERFFVLKRERCDANDCPQEDFELAGTTGNVYSIKIARQPVLHRVLKAPRSFVYQLALLGSELKQIYDNLPQASARGDDDAKNRKAVEGECAICYMDLDKEDKKTIVWCRAACGQNFHRLCFSTWERTCGARSVTCPLCRSPWEREENAGDVVASVDKGQGVESDGYINVASQLGISGQRGKPNKNSQDTHIAAALYYYADPFAQTRAPTTVRDFGTTNRREWQTMAEGDDLGIDGTPRKGQGASLLFVL</sequence>
<accession>A0ACC1QRM6</accession>
<organism evidence="1 2">
    <name type="scientific">Lecanicillium saksenae</name>
    <dbReference type="NCBI Taxonomy" id="468837"/>
    <lineage>
        <taxon>Eukaryota</taxon>
        <taxon>Fungi</taxon>
        <taxon>Dikarya</taxon>
        <taxon>Ascomycota</taxon>
        <taxon>Pezizomycotina</taxon>
        <taxon>Sordariomycetes</taxon>
        <taxon>Hypocreomycetidae</taxon>
        <taxon>Hypocreales</taxon>
        <taxon>Cordycipitaceae</taxon>
        <taxon>Lecanicillium</taxon>
    </lineage>
</organism>
<dbReference type="Proteomes" id="UP001148737">
    <property type="component" value="Unassembled WGS sequence"/>
</dbReference>
<keyword evidence="2" id="KW-1185">Reference proteome</keyword>
<evidence type="ECO:0000313" key="2">
    <source>
        <dbReference type="Proteomes" id="UP001148737"/>
    </source>
</evidence>
<reference evidence="1" key="1">
    <citation type="submission" date="2022-07" db="EMBL/GenBank/DDBJ databases">
        <title>Genome Sequence of Lecanicillium saksenae.</title>
        <authorList>
            <person name="Buettner E."/>
        </authorList>
    </citation>
    <scope>NUCLEOTIDE SEQUENCE</scope>
    <source>
        <strain evidence="1">VT-O1</strain>
    </source>
</reference>
<comment type="caution">
    <text evidence="1">The sequence shown here is derived from an EMBL/GenBank/DDBJ whole genome shotgun (WGS) entry which is preliminary data.</text>
</comment>
<proteinExistence type="predicted"/>
<gene>
    <name evidence="1" type="ORF">NLG97_g5783</name>
</gene>